<evidence type="ECO:0000313" key="3">
    <source>
        <dbReference type="Proteomes" id="UP000184267"/>
    </source>
</evidence>
<proteinExistence type="predicted"/>
<organism evidence="2 3">
    <name type="scientific">Trametes pubescens</name>
    <name type="common">White-rot fungus</name>
    <dbReference type="NCBI Taxonomy" id="154538"/>
    <lineage>
        <taxon>Eukaryota</taxon>
        <taxon>Fungi</taxon>
        <taxon>Dikarya</taxon>
        <taxon>Basidiomycota</taxon>
        <taxon>Agaricomycotina</taxon>
        <taxon>Agaricomycetes</taxon>
        <taxon>Polyporales</taxon>
        <taxon>Polyporaceae</taxon>
        <taxon>Trametes</taxon>
    </lineage>
</organism>
<evidence type="ECO:0000313" key="1">
    <source>
        <dbReference type="EMBL" id="OJT02269.1"/>
    </source>
</evidence>
<protein>
    <submittedName>
        <fullName evidence="2">Uncharacterized protein</fullName>
    </submittedName>
</protein>
<gene>
    <name evidence="2" type="ORF">TRAPUB_2402</name>
    <name evidence="1" type="ORF">TRAPUB_7220</name>
</gene>
<keyword evidence="3" id="KW-1185">Reference proteome</keyword>
<accession>A0A1M2VGQ0</accession>
<dbReference type="AlphaFoldDB" id="A0A1M2VGQ0"/>
<evidence type="ECO:0000313" key="2">
    <source>
        <dbReference type="EMBL" id="OJT06749.1"/>
    </source>
</evidence>
<dbReference type="Proteomes" id="UP000184267">
    <property type="component" value="Unassembled WGS sequence"/>
</dbReference>
<reference evidence="2 3" key="1">
    <citation type="submission" date="2016-10" db="EMBL/GenBank/DDBJ databases">
        <title>Genome sequence of the basidiomycete white-rot fungus Trametes pubescens.</title>
        <authorList>
            <person name="Makela M.R."/>
            <person name="Granchi Z."/>
            <person name="Peng M."/>
            <person name="De Vries R.P."/>
            <person name="Grigoriev I."/>
            <person name="Riley R."/>
            <person name="Hilden K."/>
        </authorList>
    </citation>
    <scope>NUCLEOTIDE SEQUENCE [LARGE SCALE GENOMIC DNA]</scope>
    <source>
        <strain evidence="2 3">FBCC735</strain>
    </source>
</reference>
<dbReference type="EMBL" id="MNAD01001686">
    <property type="protein sequence ID" value="OJT02269.1"/>
    <property type="molecule type" value="Genomic_DNA"/>
</dbReference>
<comment type="caution">
    <text evidence="2">The sequence shown here is derived from an EMBL/GenBank/DDBJ whole genome shotgun (WGS) entry which is preliminary data.</text>
</comment>
<name>A0A1M2VGQ0_TRAPU</name>
<sequence>MRADRGEEVPEGVAVDLEHLEFLCDAGLAREMRQQRLLVLDNRAVKVGGPYVWVEWVHRGREENAEVAHAKDRCALCLRFYLCSVESMQEAVELDDEAGEHGDRVKAGGA</sequence>
<dbReference type="EMBL" id="MNAD01001266">
    <property type="protein sequence ID" value="OJT06749.1"/>
    <property type="molecule type" value="Genomic_DNA"/>
</dbReference>